<accession>A0ABS4W7Y9</accession>
<dbReference type="Proteomes" id="UP000766570">
    <property type="component" value="Unassembled WGS sequence"/>
</dbReference>
<evidence type="ECO:0000313" key="5">
    <source>
        <dbReference type="Proteomes" id="UP000766570"/>
    </source>
</evidence>
<protein>
    <submittedName>
        <fullName evidence="4">Repeat protein (TIGR01451 family)/LPXTG-motif cell wall-anchored protein</fullName>
    </submittedName>
</protein>
<proteinExistence type="predicted"/>
<name>A0ABS4W7Y9_9MICC</name>
<evidence type="ECO:0000256" key="1">
    <source>
        <dbReference type="SAM" id="MobiDB-lite"/>
    </source>
</evidence>
<evidence type="ECO:0000256" key="2">
    <source>
        <dbReference type="SAM" id="Phobius"/>
    </source>
</evidence>
<dbReference type="InterPro" id="IPR057687">
    <property type="entry name" value="DUF7927"/>
</dbReference>
<keyword evidence="2" id="KW-0812">Transmembrane</keyword>
<dbReference type="RefSeq" id="WP_209905651.1">
    <property type="nucleotide sequence ID" value="NZ_BAAAMI010000022.1"/>
</dbReference>
<keyword evidence="2" id="KW-1133">Transmembrane helix</keyword>
<dbReference type="Pfam" id="PF25549">
    <property type="entry name" value="DUF7927"/>
    <property type="match status" value="1"/>
</dbReference>
<dbReference type="NCBIfam" id="TIGR01167">
    <property type="entry name" value="LPXTG_anchor"/>
    <property type="match status" value="1"/>
</dbReference>
<comment type="caution">
    <text evidence="4">The sequence shown here is derived from an EMBL/GenBank/DDBJ whole genome shotgun (WGS) entry which is preliminary data.</text>
</comment>
<evidence type="ECO:0000259" key="3">
    <source>
        <dbReference type="Pfam" id="PF25549"/>
    </source>
</evidence>
<organism evidence="4 5">
    <name type="scientific">Paeniglutamicibacter psychrophenolicus</name>
    <dbReference type="NCBI Taxonomy" id="257454"/>
    <lineage>
        <taxon>Bacteria</taxon>
        <taxon>Bacillati</taxon>
        <taxon>Actinomycetota</taxon>
        <taxon>Actinomycetes</taxon>
        <taxon>Micrococcales</taxon>
        <taxon>Micrococcaceae</taxon>
        <taxon>Paeniglutamicibacter</taxon>
    </lineage>
</organism>
<keyword evidence="5" id="KW-1185">Reference proteome</keyword>
<keyword evidence="2" id="KW-0472">Membrane</keyword>
<feature type="compositionally biased region" description="Basic and acidic residues" evidence="1">
    <location>
        <begin position="8"/>
        <end position="35"/>
    </location>
</feature>
<evidence type="ECO:0000313" key="4">
    <source>
        <dbReference type="EMBL" id="MBP2372321.1"/>
    </source>
</evidence>
<feature type="compositionally biased region" description="Basic and acidic residues" evidence="1">
    <location>
        <begin position="82"/>
        <end position="97"/>
    </location>
</feature>
<feature type="region of interest" description="Disordered" evidence="1">
    <location>
        <begin position="1"/>
        <end position="97"/>
    </location>
</feature>
<dbReference type="EMBL" id="JAGIOE010000001">
    <property type="protein sequence ID" value="MBP2372321.1"/>
    <property type="molecule type" value="Genomic_DNA"/>
</dbReference>
<sequence length="3469" mass="362541">MEQQLLDAVKDGETTVESDASKKESVAAATEEKAAEGPAEGTEPPAAEKVAEPQESAAPKSEAPVTKKPLETKTSPAPANEAPKKTEAPAAESKESLAKEEPVVAALAGVAGVCDTNLNTGKIDSFMQRSDTTEFANGNLSKGLYEGGYVHQRVEFINMASGENEFVFNYRVKKAGTWAYDFIDQYSMTGGTITNIQVIEGSGGEREDTVKLTFDATSSSVTLLFSAHIASELDHGSVTGASSISGSPYHVSLSTLNCAETGRMDNQISASDVQAGFVTIIKDAVPADGTDFSFLLKSAKTGDTVAFDLDDSATSDSGATDLPDSVTYTVAPGGVSISEGDLSAGWNLTDLTCTGVTPTIDMSARTASFNLADNAKVACTFLNSKTTYKDLAVSKTAKPRFDRDYDWTIDKNLATGQDASVKSPTTNVSVDYSVLVKASAPKDSNFVVDGVITVENSNSAAINGVTLSDSLPGAQCAIETAGGTAVTGPISIPNGTTNFNYTCEMPTGTTAATSGTNTVKANWDAASYFGTDGEASATKDFTFAGVEPTVTDDKVTVTDNNFDLSTLPDGNQVTAAQSSKTFNYSIKWPGVSGECTAYDNTATYKEADGGTGSDSASVQVCIGANLEVTKNVQGSFNRAYSWKIDKTPLLNGQPVEDNTKYTTNANGEVTVDYRVTVTPQPYVDSNWAMTGTMTVKNPNKWQDVAATLTDAVDVGGDAVCAVTGQTNPGTGTDLDPTKPGFQTVIPEDSSIEFDYACKFDSEPRYTGTNTARVDWSKAEASTPGEFDEGAAEVTAGSWTQSPLNQNVTVTDDEFTFDPAWTIDGADGTKPQSKDYEVTWTVPTADAGQCVPFTNTAKVSATEVLASDDATIQACLPAGLSVSKTVAASYDRTYTWDIEKTAKTDGTVNASPEGKATVGYDINVTGEGYTDTKSMGGTITVANANQFGGDVETTVSDSTSLTGLVCTVDATQDVNLNAAGIQVNVPQATLVDGNWIPGTTTVNYACDPSNVAESDYVGGTNTAKIAWAGGEATSEAKPIEFKPGTITDETVKVFDDQAAPGAEGTEVGTISWGEVKDKATRSKAFPYELEHVVDPGTCGTFTNKAWLELEGDGSENPSDEATATVCDQAGLQVSKTAKASFDRIYQWNVTKDVDKTEKTIAPDGKATFNYTVKAVPNGFDDFDETLDGTITLTNPNQFADGAITATLTDTVSIGNVTCEIQATDHDPTTDGLQVLVPANIGQDDGIVVLDYTCTGKPASYTGSNTVDVSWKDATGTPQSTQATAKVEYLLDTEYDKNVLVFDDKVYETDYPELLGEATWNKDKVPTAFTYDLKFEGTPGTCTDYTNTAIVTEKGWNQATLDSDSKAVTVCVEQDLVVDKTAKATYDRDYNWNIEKKADETSFKVDGNGKVTAGYKVTATQDGYTDSKWKLTGTITVANPNEFGSITADVTDALNVEGITCSVAEGQDVVVAAGKTATLDYTCDVSAGVAEADYTGKITNTATATWGESRSASSGPIDANFALATETDTEITVTDDHYAENDGVLGTVIRDQSPKTFDYNVDWQGVAGRCTTFTNTAVLEGDDDNPEGNESSADIEVCVEDGLTVVKTVDAGFTRDYDWGIDKQVDQGKFTVDGNGKATANYTVKALLDGHKDQDWAMTGVITVFNPNQQEAITVDVTDTPEIPGAMCAVANGTGVNVPAATGSEGVVTNGSATVQYNCTFADEVLADDYTGKKNHTTVTWKGVDGMDRTVTNSAPIVFTQTGSIDDSVTVVDDKTVPGAEHELGTASVSDAPRTFAPYPVELQGTAGQCTTYTNTAVLNEETATDGKDANNKASQDVEVCAKAGLQVAKDATASFNRLFTWDVEKSAKPSKQTIAPDGLATFAYTVTAEPKEKIDTGFTLDGKITLTNPNQFADGAITATVTDTVGIAGLACDITNPTDHDPDKAGFQVLVPAGTDGTTDGTVELTYHCAGTPASYNGTNTVLVTWTDAAGEPASAKNTVNFAYEATVTDEDVQVFDDKAGTVGEPVLLGTAHWIDGPTTFDAYDLSFPGVLGTCTDYANTATLASMAGEPRAMVATGETNILATDEQTVTVCVEADLDVSKDATASYDRDYDWKIEKQVDETSFNVDGEGKVVANYTVTATQDAHTDSGWTLGGSITVHNPNDFGSISANVTDALNVPGIACTVSGGADVTIAAGETATLDYTCDVAAGVDEAKYAGFIKNTATATWGDGRSASSDPVDVDFTLDGTTDSSVDVYDDLTNPEAEPVKLGTATLGGENVFTYPQELVGTAGKCTTFTNTAVLKEKAGSDEDNTDSVAVEVCVEKGMTVVKTVKAGFTRDYDWSIDKQVDETGFTVDGNGKATANYTVTASLDGHADQDWTMSGTIDVFNPNQLGELGVDISDATSVPGATCTVAGGGTDVVVPAATETDGTVTSGKTTVSYDCVFEGELAESDYSGHTNTATVTWTGVDGQDNTASFDADVLFTQTGSIDETVNVLDDKTVPGATHDLGTVSVGDDEDARTFTYPVELAGVAGQCTTYTNNAVLEESTENGPAEAMSMSAAGDNTDSTDVRICAKEGLLVTKTAEASFDREYLWELDKKVSATKVAIGLDGTATFDYTVAATPSGFEDSNHAVSGTITLENPNQFAEGAITATVSDSLDIQGVTCQINAEDADDTFDGLQVEVPVGTEGNPGAVVLDYTCTGTPQDMDYTGANTATATWANATGDKVSATGTAEVKYAEAGSTNKDLEVFDDKAGTVETPVSLGTADWNSDGVPTQFTYQVIFTNPNPDALDGTCTTHTNTATSVATHDASTSVEVCVTVGASTVEKTVTGTRQNADGTWNITYTLEVTNNDDVQGRYSLDDTLSFGGDITVTGASWTGPVAGDSGAWDLATPDYTEVLATDRLIDAGATEAYQVTVTADVAAGVVGTEAGNCELVDGEDGTGFLNSATITANGQDTEATACAAPVAPSLDKQGLGLVQHEDADGNWDGTWDASYTLIVANPATDGTSANYTLTDTPAFADGVTVNDRYVSSTDVVVNEGWHGKDSTDDVVVADQVLESGAVHTFTVIVNVSLTSAINDADRVCGEGGHGLLNTGVLTAGNESDTDSACLEIPAPSSNVVKTAVTAEENADGSWDAHYTVVVNNTSDVATRYNLTDTLRFGDGITATSANWTLEGTDEAGSWENPGTQTSTVLATDRNLEARDSHTYVVHVVAVLADGVIGSEAGTCQPEDTNTDGGFLNEATLSANGKSTASRDCETPVKNPRGYSLVKTSNPASGTIVWPGDTVSYTLTVRNTGEFVYTGAVVTDEMAGWQHAATLDEGSLQLSGGESAIDGSKLVWTVGDLAVGEEKTLTYSITVDDEAWDEILVNVATGNGDVPPSKTVHPTPEEQHLLPAPPVIVVPPANPAPVVVVPPVNPAPVVVVPPRKPVPPLATTGADDSTLWILGSGALILLLGAAFVASSRRRKGEGN</sequence>
<gene>
    <name evidence="4" type="ORF">JOF46_000233</name>
</gene>
<feature type="transmembrane region" description="Helical" evidence="2">
    <location>
        <begin position="3441"/>
        <end position="3459"/>
    </location>
</feature>
<reference evidence="4 5" key="1">
    <citation type="submission" date="2021-03" db="EMBL/GenBank/DDBJ databases">
        <title>Sequencing the genomes of 1000 actinobacteria strains.</title>
        <authorList>
            <person name="Klenk H.-P."/>
        </authorList>
    </citation>
    <scope>NUCLEOTIDE SEQUENCE [LARGE SCALE GENOMIC DNA]</scope>
    <source>
        <strain evidence="4 5">DSM 15454</strain>
    </source>
</reference>
<feature type="domain" description="DUF7927" evidence="3">
    <location>
        <begin position="3266"/>
        <end position="3385"/>
    </location>
</feature>